<keyword evidence="3" id="KW-1185">Reference proteome</keyword>
<evidence type="ECO:0000313" key="3">
    <source>
        <dbReference type="Proteomes" id="UP000231279"/>
    </source>
</evidence>
<evidence type="ECO:0000313" key="2">
    <source>
        <dbReference type="EMBL" id="PIN21459.1"/>
    </source>
</evidence>
<name>A0A2G9HVB2_9LAMI</name>
<comment type="caution">
    <text evidence="2">The sequence shown here is derived from an EMBL/GenBank/DDBJ whole genome shotgun (WGS) entry which is preliminary data.</text>
</comment>
<feature type="domain" description="RNase H type-1" evidence="1">
    <location>
        <begin position="44"/>
        <end position="124"/>
    </location>
</feature>
<dbReference type="PANTHER" id="PTHR47074">
    <property type="entry name" value="BNAC02G40300D PROTEIN"/>
    <property type="match status" value="1"/>
</dbReference>
<reference evidence="3" key="1">
    <citation type="journal article" date="2018" name="Gigascience">
        <title>Genome assembly of the Pink Ipe (Handroanthus impetiginosus, Bignoniaceae), a highly valued, ecologically keystone Neotropical timber forest tree.</title>
        <authorList>
            <person name="Silva-Junior O.B."/>
            <person name="Grattapaglia D."/>
            <person name="Novaes E."/>
            <person name="Collevatti R.G."/>
        </authorList>
    </citation>
    <scope>NUCLEOTIDE SEQUENCE [LARGE SCALE GENOMIC DNA]</scope>
    <source>
        <strain evidence="3">cv. UFG-1</strain>
    </source>
</reference>
<dbReference type="InterPro" id="IPR002156">
    <property type="entry name" value="RNaseH_domain"/>
</dbReference>
<dbReference type="Proteomes" id="UP000231279">
    <property type="component" value="Unassembled WGS sequence"/>
</dbReference>
<dbReference type="OrthoDB" id="1906820at2759"/>
<accession>A0A2G9HVB2</accession>
<organism evidence="2 3">
    <name type="scientific">Handroanthus impetiginosus</name>
    <dbReference type="NCBI Taxonomy" id="429701"/>
    <lineage>
        <taxon>Eukaryota</taxon>
        <taxon>Viridiplantae</taxon>
        <taxon>Streptophyta</taxon>
        <taxon>Embryophyta</taxon>
        <taxon>Tracheophyta</taxon>
        <taxon>Spermatophyta</taxon>
        <taxon>Magnoliopsida</taxon>
        <taxon>eudicotyledons</taxon>
        <taxon>Gunneridae</taxon>
        <taxon>Pentapetalae</taxon>
        <taxon>asterids</taxon>
        <taxon>lamiids</taxon>
        <taxon>Lamiales</taxon>
        <taxon>Bignoniaceae</taxon>
        <taxon>Crescentiina</taxon>
        <taxon>Tabebuia alliance</taxon>
        <taxon>Handroanthus</taxon>
    </lineage>
</organism>
<protein>
    <recommendedName>
        <fullName evidence="1">RNase H type-1 domain-containing protein</fullName>
    </recommendedName>
</protein>
<sequence>MWLVLREISWADSNKLLLWETKNRGQVVILARWRPPQAKVVEVNTDAATFKDLNTIRLGVVARDSSGACVAWRTKLLEVNVDTECVKAMAIRLAVELCGELLWMNVETECDNINVVSALNRDGHKELSICDRYCKTSED</sequence>
<dbReference type="InterPro" id="IPR052929">
    <property type="entry name" value="RNase_H-like_EbsB-rel"/>
</dbReference>
<dbReference type="AlphaFoldDB" id="A0A2G9HVB2"/>
<proteinExistence type="predicted"/>
<dbReference type="EMBL" id="NKXS01000940">
    <property type="protein sequence ID" value="PIN21459.1"/>
    <property type="molecule type" value="Genomic_DNA"/>
</dbReference>
<dbReference type="GO" id="GO:0004523">
    <property type="term" value="F:RNA-DNA hybrid ribonuclease activity"/>
    <property type="evidence" value="ECO:0007669"/>
    <property type="project" value="InterPro"/>
</dbReference>
<gene>
    <name evidence="2" type="ORF">CDL12_05841</name>
</gene>
<dbReference type="Pfam" id="PF13456">
    <property type="entry name" value="RVT_3"/>
    <property type="match status" value="1"/>
</dbReference>
<evidence type="ECO:0000259" key="1">
    <source>
        <dbReference type="Pfam" id="PF13456"/>
    </source>
</evidence>
<dbReference type="GO" id="GO:0003676">
    <property type="term" value="F:nucleic acid binding"/>
    <property type="evidence" value="ECO:0007669"/>
    <property type="project" value="InterPro"/>
</dbReference>
<dbReference type="PANTHER" id="PTHR47074:SF11">
    <property type="entry name" value="REVERSE TRANSCRIPTASE-LIKE PROTEIN"/>
    <property type="match status" value="1"/>
</dbReference>